<evidence type="ECO:0000256" key="4">
    <source>
        <dbReference type="ARBA" id="ARBA00022982"/>
    </source>
</evidence>
<comment type="caution">
    <text evidence="8">The sequence shown here is derived from an EMBL/GenBank/DDBJ whole genome shotgun (WGS) entry which is preliminary data.</text>
</comment>
<keyword evidence="7" id="KW-0003">3Fe-4S</keyword>
<proteinExistence type="predicted"/>
<name>A0ABW3VTX0_9PSEU</name>
<keyword evidence="9" id="KW-1185">Reference proteome</keyword>
<dbReference type="PANTHER" id="PTHR36923">
    <property type="entry name" value="FERREDOXIN"/>
    <property type="match status" value="1"/>
</dbReference>
<dbReference type="EMBL" id="JBHTMB010000366">
    <property type="protein sequence ID" value="MFD1238240.1"/>
    <property type="molecule type" value="Genomic_DNA"/>
</dbReference>
<evidence type="ECO:0000256" key="6">
    <source>
        <dbReference type="ARBA" id="ARBA00023014"/>
    </source>
</evidence>
<keyword evidence="6" id="KW-0411">Iron-sulfur</keyword>
<sequence>MKVVLDVAKCEGFASCVLSAPEVFDLDEEDNVAIVLEAEPSATLRPDLEAAVRACPVHAITLTD</sequence>
<evidence type="ECO:0000313" key="9">
    <source>
        <dbReference type="Proteomes" id="UP001597182"/>
    </source>
</evidence>
<evidence type="ECO:0000256" key="5">
    <source>
        <dbReference type="ARBA" id="ARBA00023004"/>
    </source>
</evidence>
<comment type="cofactor">
    <cofactor evidence="1">
        <name>[3Fe-4S] cluster</name>
        <dbReference type="ChEBI" id="CHEBI:21137"/>
    </cofactor>
</comment>
<dbReference type="SUPFAM" id="SSF54862">
    <property type="entry name" value="4Fe-4S ferredoxins"/>
    <property type="match status" value="1"/>
</dbReference>
<evidence type="ECO:0000256" key="7">
    <source>
        <dbReference type="ARBA" id="ARBA00023291"/>
    </source>
</evidence>
<dbReference type="Gene3D" id="3.30.70.20">
    <property type="match status" value="1"/>
</dbReference>
<keyword evidence="2" id="KW-0813">Transport</keyword>
<keyword evidence="5" id="KW-0408">Iron</keyword>
<gene>
    <name evidence="8" type="ORF">ACFQ34_33610</name>
</gene>
<dbReference type="Pfam" id="PF13459">
    <property type="entry name" value="Fer4_15"/>
    <property type="match status" value="1"/>
</dbReference>
<protein>
    <submittedName>
        <fullName evidence="8">Ferredoxin</fullName>
    </submittedName>
</protein>
<evidence type="ECO:0000313" key="8">
    <source>
        <dbReference type="EMBL" id="MFD1238240.1"/>
    </source>
</evidence>
<organism evidence="8 9">
    <name type="scientific">Pseudonocardia benzenivorans</name>
    <dbReference type="NCBI Taxonomy" id="228005"/>
    <lineage>
        <taxon>Bacteria</taxon>
        <taxon>Bacillati</taxon>
        <taxon>Actinomycetota</taxon>
        <taxon>Actinomycetes</taxon>
        <taxon>Pseudonocardiales</taxon>
        <taxon>Pseudonocardiaceae</taxon>
        <taxon>Pseudonocardia</taxon>
    </lineage>
</organism>
<dbReference type="RefSeq" id="WP_339123632.1">
    <property type="nucleotide sequence ID" value="NZ_BAABKS010000096.1"/>
</dbReference>
<accession>A0ABW3VTX0</accession>
<evidence type="ECO:0000256" key="2">
    <source>
        <dbReference type="ARBA" id="ARBA00022448"/>
    </source>
</evidence>
<reference evidence="9" key="1">
    <citation type="journal article" date="2019" name="Int. J. Syst. Evol. Microbiol.">
        <title>The Global Catalogue of Microorganisms (GCM) 10K type strain sequencing project: providing services to taxonomists for standard genome sequencing and annotation.</title>
        <authorList>
            <consortium name="The Broad Institute Genomics Platform"/>
            <consortium name="The Broad Institute Genome Sequencing Center for Infectious Disease"/>
            <person name="Wu L."/>
            <person name="Ma J."/>
        </authorList>
    </citation>
    <scope>NUCLEOTIDE SEQUENCE [LARGE SCALE GENOMIC DNA]</scope>
    <source>
        <strain evidence="9">CCUG 49018</strain>
    </source>
</reference>
<keyword evidence="3" id="KW-0479">Metal-binding</keyword>
<dbReference type="PANTHER" id="PTHR36923:SF3">
    <property type="entry name" value="FERREDOXIN"/>
    <property type="match status" value="1"/>
</dbReference>
<dbReference type="Proteomes" id="UP001597182">
    <property type="component" value="Unassembled WGS sequence"/>
</dbReference>
<evidence type="ECO:0000256" key="1">
    <source>
        <dbReference type="ARBA" id="ARBA00001927"/>
    </source>
</evidence>
<dbReference type="InterPro" id="IPR051269">
    <property type="entry name" value="Fe-S_cluster_ET"/>
</dbReference>
<evidence type="ECO:0000256" key="3">
    <source>
        <dbReference type="ARBA" id="ARBA00022723"/>
    </source>
</evidence>
<keyword evidence="4" id="KW-0249">Electron transport</keyword>